<dbReference type="NCBIfam" id="NF004127">
    <property type="entry name" value="PRK05617.1"/>
    <property type="match status" value="1"/>
</dbReference>
<feature type="domain" description="Enoyl-CoA hydratase/isomerase" evidence="4">
    <location>
        <begin position="18"/>
        <end position="363"/>
    </location>
</feature>
<proteinExistence type="predicted"/>
<dbReference type="Pfam" id="PF16113">
    <property type="entry name" value="ECH_2"/>
    <property type="match status" value="1"/>
</dbReference>
<evidence type="ECO:0000256" key="2">
    <source>
        <dbReference type="ARBA" id="ARBA00011915"/>
    </source>
</evidence>
<dbReference type="InterPro" id="IPR045004">
    <property type="entry name" value="ECH_dom"/>
</dbReference>
<dbReference type="PANTHER" id="PTHR43176">
    <property type="entry name" value="3-HYDROXYISOBUTYRYL-COA HYDROLASE-RELATED"/>
    <property type="match status" value="1"/>
</dbReference>
<sequence>MNSVLITEHTTLDGRRIGHLQLNAPASLNALTLDMITQLLAVLRRWQHDVNLVAVLLDGAGDKAFCAGGDVVSLYHAIREIEPTPDATLAPIPELAARFFEQEYRLDYLLHTFGKPVLCWGGGIVMGGGMGLFMASSHRIVTETSRLAMPEVTIALYPDVGGSWFLNHLPPGLGEFIALTGCTIKAPDAYWLGLGNRAIAAEKWGELLPALRLVANWQNPDVAVNEVLRKLEAASVAAFSDLPAPLQSHHPQIRQWLDKDNLQDKVAALLAVASDDPWYHQAQQNLAAGSPLAMAIIARQLARSRHSSLAEVFQTELALSVQLCRFREFAEGVRARLIDKDQQPDWTYNCLAEVDTALLDALFESPWAMSPLADLSRRFL</sequence>
<evidence type="ECO:0000259" key="4">
    <source>
        <dbReference type="Pfam" id="PF16113"/>
    </source>
</evidence>
<keyword evidence="3" id="KW-0378">Hydrolase</keyword>
<dbReference type="OrthoDB" id="9790967at2"/>
<reference evidence="5 6" key="1">
    <citation type="journal article" date="2014" name="Int. J. Syst. Evol. Microbiol.">
        <title>Oceanisphaera profunda sp. nov., a marine bacterium isolated from deep-sea sediment, and emended description of the genus Oceanisphaera.</title>
        <authorList>
            <person name="Xu Z."/>
            <person name="Zhang X.Y."/>
            <person name="Su H.N."/>
            <person name="Yu Z.C."/>
            <person name="Liu C."/>
            <person name="Li H."/>
            <person name="Chen X.L."/>
            <person name="Song X.Y."/>
            <person name="Xie B.B."/>
            <person name="Qin Q.L."/>
            <person name="Zhou B.C."/>
            <person name="Shi M."/>
            <person name="Huang Y."/>
            <person name="Zhang Y.Z."/>
        </authorList>
    </citation>
    <scope>NUCLEOTIDE SEQUENCE [LARGE SCALE GENOMIC DNA]</scope>
    <source>
        <strain evidence="5 6">SM1222</strain>
    </source>
</reference>
<dbReference type="Gene3D" id="3.90.226.10">
    <property type="entry name" value="2-enoyl-CoA Hydratase, Chain A, domain 1"/>
    <property type="match status" value="1"/>
</dbReference>
<dbReference type="PANTHER" id="PTHR43176:SF3">
    <property type="entry name" value="3-HYDROXYISOBUTYRYL-COA HYDROLASE, MITOCHONDRIAL"/>
    <property type="match status" value="1"/>
</dbReference>
<dbReference type="AlphaFoldDB" id="A0A1Y0D8R2"/>
<gene>
    <name evidence="5" type="ORF">CBP31_04640</name>
</gene>
<evidence type="ECO:0000256" key="1">
    <source>
        <dbReference type="ARBA" id="ARBA00001709"/>
    </source>
</evidence>
<dbReference type="GO" id="GO:0003860">
    <property type="term" value="F:3-hydroxyisobutyryl-CoA hydrolase activity"/>
    <property type="evidence" value="ECO:0007669"/>
    <property type="project" value="UniProtKB-EC"/>
</dbReference>
<dbReference type="EMBL" id="CP021377">
    <property type="protein sequence ID" value="ART83939.1"/>
    <property type="molecule type" value="Genomic_DNA"/>
</dbReference>
<evidence type="ECO:0000313" key="6">
    <source>
        <dbReference type="Proteomes" id="UP000243937"/>
    </source>
</evidence>
<keyword evidence="6" id="KW-1185">Reference proteome</keyword>
<accession>A0A1Y0D8R2</accession>
<dbReference type="Proteomes" id="UP000243937">
    <property type="component" value="Chromosome"/>
</dbReference>
<evidence type="ECO:0000313" key="5">
    <source>
        <dbReference type="EMBL" id="ART83939.1"/>
    </source>
</evidence>
<dbReference type="KEGG" id="opf:CBP31_04640"/>
<dbReference type="EC" id="3.1.2.4" evidence="2"/>
<dbReference type="InterPro" id="IPR029045">
    <property type="entry name" value="ClpP/crotonase-like_dom_sf"/>
</dbReference>
<dbReference type="InterPro" id="IPR032259">
    <property type="entry name" value="HIBYL-CoA-H"/>
</dbReference>
<dbReference type="SUPFAM" id="SSF52096">
    <property type="entry name" value="ClpP/crotonase"/>
    <property type="match status" value="1"/>
</dbReference>
<dbReference type="CDD" id="cd06558">
    <property type="entry name" value="crotonase-like"/>
    <property type="match status" value="1"/>
</dbReference>
<dbReference type="GO" id="GO:0005829">
    <property type="term" value="C:cytosol"/>
    <property type="evidence" value="ECO:0007669"/>
    <property type="project" value="TreeGrafter"/>
</dbReference>
<evidence type="ECO:0000256" key="3">
    <source>
        <dbReference type="ARBA" id="ARBA00022801"/>
    </source>
</evidence>
<dbReference type="GO" id="GO:0006574">
    <property type="term" value="P:L-valine catabolic process"/>
    <property type="evidence" value="ECO:0007669"/>
    <property type="project" value="TreeGrafter"/>
</dbReference>
<organism evidence="5 6">
    <name type="scientific">Oceanisphaera profunda</name>
    <dbReference type="NCBI Taxonomy" id="1416627"/>
    <lineage>
        <taxon>Bacteria</taxon>
        <taxon>Pseudomonadati</taxon>
        <taxon>Pseudomonadota</taxon>
        <taxon>Gammaproteobacteria</taxon>
        <taxon>Aeromonadales</taxon>
        <taxon>Aeromonadaceae</taxon>
        <taxon>Oceanisphaera</taxon>
    </lineage>
</organism>
<protein>
    <recommendedName>
        <fullName evidence="2">3-hydroxyisobutyryl-CoA hydrolase</fullName>
        <ecNumber evidence="2">3.1.2.4</ecNumber>
    </recommendedName>
</protein>
<name>A0A1Y0D8R2_9GAMM</name>
<comment type="catalytic activity">
    <reaction evidence="1">
        <text>3-hydroxy-2-methylpropanoyl-CoA + H2O = 3-hydroxy-2-methylpropanoate + CoA + H(+)</text>
        <dbReference type="Rhea" id="RHEA:20888"/>
        <dbReference type="ChEBI" id="CHEBI:11805"/>
        <dbReference type="ChEBI" id="CHEBI:15377"/>
        <dbReference type="ChEBI" id="CHEBI:15378"/>
        <dbReference type="ChEBI" id="CHEBI:57287"/>
        <dbReference type="ChEBI" id="CHEBI:57340"/>
        <dbReference type="EC" id="3.1.2.4"/>
    </reaction>
</comment>